<accession>C9L954</accession>
<feature type="domain" description="SpaA-like prealbumin fold" evidence="4">
    <location>
        <begin position="320"/>
        <end position="434"/>
    </location>
</feature>
<dbReference type="EMBL" id="ABYU02000027">
    <property type="protein sequence ID" value="EEX21200.1"/>
    <property type="molecule type" value="Genomic_DNA"/>
</dbReference>
<feature type="chain" id="PRO_5030167858" evidence="2">
    <location>
        <begin position="32"/>
        <end position="481"/>
    </location>
</feature>
<organism evidence="5 6">
    <name type="scientific">Blautia hansenii DSM 20583</name>
    <dbReference type="NCBI Taxonomy" id="537007"/>
    <lineage>
        <taxon>Bacteria</taxon>
        <taxon>Bacillati</taxon>
        <taxon>Bacillota</taxon>
        <taxon>Clostridia</taxon>
        <taxon>Lachnospirales</taxon>
        <taxon>Lachnospiraceae</taxon>
        <taxon>Blautia</taxon>
    </lineage>
</organism>
<sequence length="481" mass="52133">MKNKMKNKMKKMIAMFMMFAMILGLNTVAFAAQGTNTVHVNTGAYDVSGVTFEAYRVFDVTKSGEKYGYTMTTNFKEFFNGKGYTTDDAAYEYVKASQATITEELKNYIATNSTPEDYTAAITSGKATFSNLEDGYYIIVPSGTAFSPNLVTVSGGEEKTVNLKGKDPTTEKKVEDKDWASAQVGTKVTFKVTSQVPDMTGKKNYVFRLKDTLSKGLTMNVNDFKSVKIGEAALTKDSDYTVKVEPGTKAETTDLVVEINGFEKYNGQAGSNIVFEYQAEVNKDAVTVKNATNEAHVEYGNDPNQMGSSQPDKVKVYTHTLTITKVDGKDNQTSLAGAEFELYEGSPAQGSAIKLVQENAVDGNNVYRVADTTDQNTITKVVSPENGKIVIKGLKDGKYTLKETKAPDGYNKGGDTTITIKAESNNEGETITVKGNEVTVENNSGIQLPSTGGMGTIIFVAAGVCVVGFLILTSRKTKRTK</sequence>
<evidence type="ECO:0000313" key="6">
    <source>
        <dbReference type="Proteomes" id="UP000003755"/>
    </source>
</evidence>
<dbReference type="RefSeq" id="WP_003021901.1">
    <property type="nucleotide sequence ID" value="NZ_CP022413.2"/>
</dbReference>
<dbReference type="STRING" id="537007.BLAHAN_05936"/>
<dbReference type="AlphaFoldDB" id="C9L954"/>
<keyword evidence="1" id="KW-1133">Transmembrane helix</keyword>
<evidence type="ECO:0000256" key="2">
    <source>
        <dbReference type="SAM" id="SignalP"/>
    </source>
</evidence>
<dbReference type="InterPro" id="IPR041033">
    <property type="entry name" value="SpaA_PFL_dom_1"/>
</dbReference>
<keyword evidence="6" id="KW-1185">Reference proteome</keyword>
<dbReference type="Pfam" id="PF16569">
    <property type="entry name" value="GramPos_pilinBB"/>
    <property type="match status" value="1"/>
</dbReference>
<comment type="caution">
    <text evidence="5">The sequence shown here is derived from an EMBL/GenBank/DDBJ whole genome shotgun (WGS) entry which is preliminary data.</text>
</comment>
<name>C9L954_BLAHA</name>
<dbReference type="Gene3D" id="2.60.40.10">
    <property type="entry name" value="Immunoglobulins"/>
    <property type="match status" value="2"/>
</dbReference>
<dbReference type="InterPro" id="IPR013783">
    <property type="entry name" value="Ig-like_fold"/>
</dbReference>
<feature type="domain" description="Gram-positive pilin backbone subunit 2 Cna-B-like" evidence="3">
    <location>
        <begin position="184"/>
        <end position="303"/>
    </location>
</feature>
<dbReference type="HOGENOM" id="CLU_028873_3_0_9"/>
<dbReference type="Proteomes" id="UP000003755">
    <property type="component" value="Unassembled WGS sequence"/>
</dbReference>
<dbReference type="eggNOG" id="COG4932">
    <property type="taxonomic scope" value="Bacteria"/>
</dbReference>
<dbReference type="NCBIfam" id="NF033902">
    <property type="entry name" value="iso_D2_wall_anc"/>
    <property type="match status" value="1"/>
</dbReference>
<dbReference type="NCBIfam" id="TIGR04226">
    <property type="entry name" value="RrgB_K2N_iso_D2"/>
    <property type="match status" value="1"/>
</dbReference>
<feature type="signal peptide" evidence="2">
    <location>
        <begin position="1"/>
        <end position="31"/>
    </location>
</feature>
<reference evidence="5" key="1">
    <citation type="submission" date="2009-09" db="EMBL/GenBank/DDBJ databases">
        <authorList>
            <person name="Weinstock G."/>
            <person name="Sodergren E."/>
            <person name="Clifton S."/>
            <person name="Fulton L."/>
            <person name="Fulton B."/>
            <person name="Courtney L."/>
            <person name="Fronick C."/>
            <person name="Harrison M."/>
            <person name="Strong C."/>
            <person name="Farmer C."/>
            <person name="Delahaunty K."/>
            <person name="Markovic C."/>
            <person name="Hall O."/>
            <person name="Minx P."/>
            <person name="Tomlinson C."/>
            <person name="Mitreva M."/>
            <person name="Nelson J."/>
            <person name="Hou S."/>
            <person name="Wollam A."/>
            <person name="Pepin K.H."/>
            <person name="Johnson M."/>
            <person name="Bhonagiri V."/>
            <person name="Nash W.E."/>
            <person name="Warren W."/>
            <person name="Chinwalla A."/>
            <person name="Mardis E.R."/>
            <person name="Wilson R.K."/>
        </authorList>
    </citation>
    <scope>NUCLEOTIDE SEQUENCE [LARGE SCALE GENOMIC DNA]</scope>
    <source>
        <strain evidence="5">DSM 20583</strain>
    </source>
</reference>
<dbReference type="InterPro" id="IPR026466">
    <property type="entry name" value="Fim_isopep_form_D2_dom"/>
</dbReference>
<keyword evidence="1" id="KW-0472">Membrane</keyword>
<keyword evidence="2" id="KW-0732">Signal</keyword>
<dbReference type="KEGG" id="bhan:CGC63_15095"/>
<evidence type="ECO:0000256" key="1">
    <source>
        <dbReference type="SAM" id="Phobius"/>
    </source>
</evidence>
<evidence type="ECO:0000313" key="5">
    <source>
        <dbReference type="EMBL" id="EEX21200.1"/>
    </source>
</evidence>
<dbReference type="Pfam" id="PF17802">
    <property type="entry name" value="SpaA"/>
    <property type="match status" value="1"/>
</dbReference>
<evidence type="ECO:0000259" key="3">
    <source>
        <dbReference type="Pfam" id="PF16569"/>
    </source>
</evidence>
<keyword evidence="1" id="KW-0812">Transmembrane</keyword>
<evidence type="ECO:0000259" key="4">
    <source>
        <dbReference type="Pfam" id="PF17802"/>
    </source>
</evidence>
<gene>
    <name evidence="5" type="ORF">BLAHAN_05936</name>
</gene>
<dbReference type="InterPro" id="IPR032334">
    <property type="entry name" value="GramPos_pilinBB"/>
</dbReference>
<dbReference type="NCBIfam" id="TIGR01167">
    <property type="entry name" value="LPXTG_anchor"/>
    <property type="match status" value="1"/>
</dbReference>
<dbReference type="InterPro" id="IPR048052">
    <property type="entry name" value="FM1-like"/>
</dbReference>
<protein>
    <submittedName>
        <fullName evidence="5">LPXTG-motif cell wall anchor domain protein</fullName>
    </submittedName>
</protein>
<dbReference type="Gene3D" id="2.60.40.740">
    <property type="match status" value="1"/>
</dbReference>
<proteinExistence type="predicted"/>
<feature type="transmembrane region" description="Helical" evidence="1">
    <location>
        <begin position="452"/>
        <end position="472"/>
    </location>
</feature>